<keyword evidence="6" id="KW-1185">Reference proteome</keyword>
<feature type="domain" description="AMP-binding enzyme C-terminal" evidence="4">
    <location>
        <begin position="424"/>
        <end position="497"/>
    </location>
</feature>
<evidence type="ECO:0000259" key="4">
    <source>
        <dbReference type="Pfam" id="PF13193"/>
    </source>
</evidence>
<protein>
    <recommendedName>
        <fullName evidence="7">AMP-dependent synthetase and ligase</fullName>
    </recommendedName>
</protein>
<dbReference type="Gene3D" id="3.30.300.30">
    <property type="match status" value="1"/>
</dbReference>
<dbReference type="PATRIC" id="fig|1449976.3.peg.5812"/>
<reference evidence="5 6" key="1">
    <citation type="journal article" date="2014" name="BMC Genomics">
        <title>Complete genome sequence of producer of the glycopeptide antibiotic Aculeximycin Kutzneria albida DSM 43870T, a representative of minor genus of Pseudonocardiaceae.</title>
        <authorList>
            <person name="Rebets Y."/>
            <person name="Tokovenko B."/>
            <person name="Lushchyk I."/>
            <person name="Ruckert C."/>
            <person name="Zaburannyi N."/>
            <person name="Bechthold A."/>
            <person name="Kalinowski J."/>
            <person name="Luzhetskyy A."/>
        </authorList>
    </citation>
    <scope>NUCLEOTIDE SEQUENCE [LARGE SCALE GENOMIC DNA]</scope>
    <source>
        <strain evidence="5">DSM 43870</strain>
    </source>
</reference>
<dbReference type="PANTHER" id="PTHR24096:SF149">
    <property type="entry name" value="AMP-BINDING DOMAIN-CONTAINING PROTEIN-RELATED"/>
    <property type="match status" value="1"/>
</dbReference>
<organism evidence="5 6">
    <name type="scientific">Kutzneria albida DSM 43870</name>
    <dbReference type="NCBI Taxonomy" id="1449976"/>
    <lineage>
        <taxon>Bacteria</taxon>
        <taxon>Bacillati</taxon>
        <taxon>Actinomycetota</taxon>
        <taxon>Actinomycetes</taxon>
        <taxon>Pseudonocardiales</taxon>
        <taxon>Pseudonocardiaceae</taxon>
        <taxon>Kutzneria</taxon>
    </lineage>
</organism>
<dbReference type="Pfam" id="PF13193">
    <property type="entry name" value="AMP-binding_C"/>
    <property type="match status" value="1"/>
</dbReference>
<dbReference type="GO" id="GO:0016405">
    <property type="term" value="F:CoA-ligase activity"/>
    <property type="evidence" value="ECO:0007669"/>
    <property type="project" value="TreeGrafter"/>
</dbReference>
<proteinExistence type="inferred from homology"/>
<dbReference type="eggNOG" id="COG0318">
    <property type="taxonomic scope" value="Bacteria"/>
</dbReference>
<dbReference type="PANTHER" id="PTHR24096">
    <property type="entry name" value="LONG-CHAIN-FATTY-ACID--COA LIGASE"/>
    <property type="match status" value="1"/>
</dbReference>
<dbReference type="OrthoDB" id="9803968at2"/>
<dbReference type="Pfam" id="PF00501">
    <property type="entry name" value="AMP-binding"/>
    <property type="match status" value="1"/>
</dbReference>
<evidence type="ECO:0000259" key="3">
    <source>
        <dbReference type="Pfam" id="PF00501"/>
    </source>
</evidence>
<accession>W5WF08</accession>
<dbReference type="HOGENOM" id="CLU_000022_59_2_11"/>
<dbReference type="InterPro" id="IPR045851">
    <property type="entry name" value="AMP-bd_C_sf"/>
</dbReference>
<dbReference type="InterPro" id="IPR025110">
    <property type="entry name" value="AMP-bd_C"/>
</dbReference>
<evidence type="ECO:0000313" key="6">
    <source>
        <dbReference type="Proteomes" id="UP000019225"/>
    </source>
</evidence>
<sequence>MTASAWKDVFEAATRSLPGHVWGTGPGAVCANRIAVVDCATGRSATYRELYDLTRRIASWLSASGVGRADRVVLSCPNGVDLIGAFHGILLAGGTVLALDPRGGVREWRRSLRGHEVRSAILTTSTLRGFGELTSEVGKVLTVDEPGSLDEGGGVAGDQPSGSDVAVLAASSGTRGIPKQVVLTHGNLAVNLAQIDLLHQLTSEDVVLAVTPLWHIYGMQMAMNRALRARAKLVIAPTPVTPRNLVETIRCHGVTVPYLVPSILAELVRSEDVEDTDLAGMRLIFSGGAPLPAALAQNCTRRFGVAVVQGYGMTEAGCTHVTPDGDPGPPGAVGIALPGTETRIVDLATGTDVIPGDEGELRIRGPQVSSGYFGDPASSVALTDSDGWLHTGDLARAHPRGHVTITGRHKRLIKYKGYQVSPEELESLLLEYPGVEDAVVVGHPDDIAGELPKAYVVLRHPVDLDEIIAHVAGRVSPHNKLRLIEEVDSIPRNAMGKPRLRAQGKGV</sequence>
<feature type="domain" description="AMP-dependent synthetase/ligase" evidence="3">
    <location>
        <begin position="31"/>
        <end position="373"/>
    </location>
</feature>
<keyword evidence="2" id="KW-0436">Ligase</keyword>
<dbReference type="Gene3D" id="3.40.50.12780">
    <property type="entry name" value="N-terminal domain of ligase-like"/>
    <property type="match status" value="1"/>
</dbReference>
<gene>
    <name evidence="5" type="ORF">KALB_5790</name>
</gene>
<evidence type="ECO:0000256" key="1">
    <source>
        <dbReference type="ARBA" id="ARBA00006432"/>
    </source>
</evidence>
<dbReference type="EMBL" id="CP007155">
    <property type="protein sequence ID" value="AHH99151.1"/>
    <property type="molecule type" value="Genomic_DNA"/>
</dbReference>
<dbReference type="AlphaFoldDB" id="W5WF08"/>
<dbReference type="Proteomes" id="UP000019225">
    <property type="component" value="Chromosome"/>
</dbReference>
<evidence type="ECO:0008006" key="7">
    <source>
        <dbReference type="Google" id="ProtNLM"/>
    </source>
</evidence>
<dbReference type="SUPFAM" id="SSF56801">
    <property type="entry name" value="Acetyl-CoA synthetase-like"/>
    <property type="match status" value="1"/>
</dbReference>
<dbReference type="STRING" id="1449976.KALB_5790"/>
<comment type="similarity">
    <text evidence="1">Belongs to the ATP-dependent AMP-binding enzyme family.</text>
</comment>
<evidence type="ECO:0000256" key="2">
    <source>
        <dbReference type="ARBA" id="ARBA00022598"/>
    </source>
</evidence>
<dbReference type="InterPro" id="IPR042099">
    <property type="entry name" value="ANL_N_sf"/>
</dbReference>
<evidence type="ECO:0000313" key="5">
    <source>
        <dbReference type="EMBL" id="AHH99151.1"/>
    </source>
</evidence>
<name>W5WF08_9PSEU</name>
<dbReference type="RefSeq" id="WP_081789574.1">
    <property type="nucleotide sequence ID" value="NZ_CP007155.1"/>
</dbReference>
<dbReference type="KEGG" id="kal:KALB_5790"/>
<dbReference type="InterPro" id="IPR000873">
    <property type="entry name" value="AMP-dep_synth/lig_dom"/>
</dbReference>